<comment type="caution">
    <text evidence="5">The sequence shown here is derived from an EMBL/GenBank/DDBJ whole genome shotgun (WGS) entry which is preliminary data.</text>
</comment>
<dbReference type="Proteomes" id="UP000490939">
    <property type="component" value="Unassembled WGS sequence"/>
</dbReference>
<dbReference type="Proteomes" id="UP000433883">
    <property type="component" value="Unassembled WGS sequence"/>
</dbReference>
<evidence type="ECO:0000313" key="4">
    <source>
        <dbReference type="EMBL" id="KAE9984117.1"/>
    </source>
</evidence>
<organism evidence="5 7">
    <name type="scientific">Venturia inaequalis</name>
    <name type="common">Apple scab fungus</name>
    <dbReference type="NCBI Taxonomy" id="5025"/>
    <lineage>
        <taxon>Eukaryota</taxon>
        <taxon>Fungi</taxon>
        <taxon>Dikarya</taxon>
        <taxon>Ascomycota</taxon>
        <taxon>Pezizomycotina</taxon>
        <taxon>Dothideomycetes</taxon>
        <taxon>Pleosporomycetidae</taxon>
        <taxon>Venturiales</taxon>
        <taxon>Venturiaceae</taxon>
        <taxon>Venturia</taxon>
    </lineage>
</organism>
<proteinExistence type="predicted"/>
<feature type="region of interest" description="Disordered" evidence="1">
    <location>
        <begin position="102"/>
        <end position="141"/>
    </location>
</feature>
<sequence>MSTFILLSIAMMAPTVFSLPVPQYKLPDKSLSPEGVAAMGALTTSITTDDGGFSSTHPHPPPSYGYGGNNYNKNNGPTYETVTLDVTKAGGVGPAITYEQSYKRHEAPPEHYSDTFGIGKSPRRDSSDTPDGTATYGGETVTLDITKAEGAGDPITYEQSYKRHVPPPPPEHDSDTFGIGKPHRRQSSDTPVGTAPYGGETTTLDVTKAGGVGPPITYEQSYKRHVPPPPEHDSDTFTKPPKRESSDTPVGTATIGGLTSSLTLGDGKQKIQDNAVVMGGLTSSISLQESNPVLE</sequence>
<evidence type="ECO:0000313" key="3">
    <source>
        <dbReference type="EMBL" id="KAE9964359.1"/>
    </source>
</evidence>
<dbReference type="AlphaFoldDB" id="A0A8H3VK71"/>
<feature type="region of interest" description="Disordered" evidence="1">
    <location>
        <begin position="48"/>
        <end position="72"/>
    </location>
</feature>
<feature type="compositionally biased region" description="Basic and acidic residues" evidence="1">
    <location>
        <begin position="230"/>
        <end position="246"/>
    </location>
</feature>
<reference evidence="5 7" key="1">
    <citation type="submission" date="2019-07" db="EMBL/GenBank/DDBJ databases">
        <title>Venturia inaequalis Genome Resource.</title>
        <authorList>
            <person name="Lichtner F.J."/>
        </authorList>
    </citation>
    <scope>NUCLEOTIDE SEQUENCE [LARGE SCALE GENOMIC DNA]</scope>
    <source>
        <strain evidence="4 6">120213</strain>
        <strain evidence="3">Bline_iso_100314</strain>
        <strain evidence="5 7">DMI_063113</strain>
    </source>
</reference>
<evidence type="ECO:0000313" key="7">
    <source>
        <dbReference type="Proteomes" id="UP000490939"/>
    </source>
</evidence>
<evidence type="ECO:0000256" key="2">
    <source>
        <dbReference type="SAM" id="SignalP"/>
    </source>
</evidence>
<feature type="compositionally biased region" description="Basic and acidic residues" evidence="1">
    <location>
        <begin position="102"/>
        <end position="113"/>
    </location>
</feature>
<evidence type="ECO:0000313" key="6">
    <source>
        <dbReference type="Proteomes" id="UP000447873"/>
    </source>
</evidence>
<feature type="chain" id="PRO_5044690884" evidence="2">
    <location>
        <begin position="19"/>
        <end position="295"/>
    </location>
</feature>
<accession>A0A8H3VK71</accession>
<feature type="signal peptide" evidence="2">
    <location>
        <begin position="1"/>
        <end position="18"/>
    </location>
</feature>
<keyword evidence="7" id="KW-1185">Reference proteome</keyword>
<dbReference type="EMBL" id="WNWQ01000712">
    <property type="protein sequence ID" value="KAE9964359.1"/>
    <property type="molecule type" value="Genomic_DNA"/>
</dbReference>
<dbReference type="EMBL" id="WNWR01000085">
    <property type="protein sequence ID" value="KAE9991712.1"/>
    <property type="molecule type" value="Genomic_DNA"/>
</dbReference>
<dbReference type="EMBL" id="WNWS01000054">
    <property type="protein sequence ID" value="KAE9984117.1"/>
    <property type="molecule type" value="Genomic_DNA"/>
</dbReference>
<feature type="region of interest" description="Disordered" evidence="1">
    <location>
        <begin position="159"/>
        <end position="267"/>
    </location>
</feature>
<dbReference type="Proteomes" id="UP000447873">
    <property type="component" value="Unassembled WGS sequence"/>
</dbReference>
<gene>
    <name evidence="3" type="ORF">BLS_008436</name>
    <name evidence="5" type="ORF">EG327_011172</name>
    <name evidence="4" type="ORF">EG328_009168</name>
</gene>
<name>A0A8H3VK71_VENIN</name>
<evidence type="ECO:0000313" key="5">
    <source>
        <dbReference type="EMBL" id="KAE9991712.1"/>
    </source>
</evidence>
<protein>
    <submittedName>
        <fullName evidence="5">Uncharacterized protein</fullName>
    </submittedName>
</protein>
<feature type="compositionally biased region" description="Low complexity" evidence="1">
    <location>
        <begin position="251"/>
        <end position="265"/>
    </location>
</feature>
<evidence type="ECO:0000256" key="1">
    <source>
        <dbReference type="SAM" id="MobiDB-lite"/>
    </source>
</evidence>
<keyword evidence="2" id="KW-0732">Signal</keyword>